<organism evidence="1 2">
    <name type="scientific">Colletotrichum kahawae</name>
    <name type="common">Coffee berry disease fungus</name>
    <dbReference type="NCBI Taxonomy" id="34407"/>
    <lineage>
        <taxon>Eukaryota</taxon>
        <taxon>Fungi</taxon>
        <taxon>Dikarya</taxon>
        <taxon>Ascomycota</taxon>
        <taxon>Pezizomycotina</taxon>
        <taxon>Sordariomycetes</taxon>
        <taxon>Hypocreomycetidae</taxon>
        <taxon>Glomerellales</taxon>
        <taxon>Glomerellaceae</taxon>
        <taxon>Colletotrichum</taxon>
        <taxon>Colletotrichum gloeosporioides species complex</taxon>
    </lineage>
</organism>
<name>A0AAE0D1T3_COLKA</name>
<sequence>MSTPNVSVSRLPYYSYCCPILASVRSLLEHLSIWVLNPNADLRRYLPLMTKCTGVR</sequence>
<comment type="caution">
    <text evidence="1">The sequence shown here is derived from an EMBL/GenBank/DDBJ whole genome shotgun (WGS) entry which is preliminary data.</text>
</comment>
<dbReference type="AlphaFoldDB" id="A0AAE0D1T3"/>
<gene>
    <name evidence="1" type="ORF">CKAH01_01485</name>
</gene>
<keyword evidence="2" id="KW-1185">Reference proteome</keyword>
<proteinExistence type="predicted"/>
<evidence type="ECO:0000313" key="2">
    <source>
        <dbReference type="Proteomes" id="UP001281614"/>
    </source>
</evidence>
<dbReference type="EMBL" id="VYYT01000333">
    <property type="protein sequence ID" value="KAK2742058.1"/>
    <property type="molecule type" value="Genomic_DNA"/>
</dbReference>
<evidence type="ECO:0000313" key="1">
    <source>
        <dbReference type="EMBL" id="KAK2742058.1"/>
    </source>
</evidence>
<protein>
    <submittedName>
        <fullName evidence="1">Uncharacterized protein</fullName>
    </submittedName>
</protein>
<dbReference type="Proteomes" id="UP001281614">
    <property type="component" value="Unassembled WGS sequence"/>
</dbReference>
<reference evidence="1" key="1">
    <citation type="submission" date="2023-02" db="EMBL/GenBank/DDBJ databases">
        <title>Colletotrichum kahawae CIFC_Que2 genome sequencing and assembly.</title>
        <authorList>
            <person name="Baroncelli R."/>
        </authorList>
    </citation>
    <scope>NUCLEOTIDE SEQUENCE</scope>
    <source>
        <strain evidence="1">CIFC_Que2</strain>
    </source>
</reference>
<accession>A0AAE0D1T3</accession>